<gene>
    <name evidence="1" type="ORF">AS888_00025</name>
</gene>
<dbReference type="Proteomes" id="UP000064189">
    <property type="component" value="Unassembled WGS sequence"/>
</dbReference>
<proteinExistence type="predicted"/>
<name>A0A109N3J5_9BACI</name>
<keyword evidence="2" id="KW-1185">Reference proteome</keyword>
<dbReference type="AlphaFoldDB" id="A0A109N3J5"/>
<sequence>MLKIDRSEVDKAIENMVMFTRTEKVLADYEEEKQVLVKRENGLNERMIQLQEQHAQLLVDREVTRDNTSDYIYLSKQLTSTDEDMKIIISLLEQSKEDFKALKQKHLPIIRNSFSMEISAKSEFPVNEVVDLVKYELLTAIADYASEVSRQQAPLMPAIYEFLHDEELMETNRGFRRAFDYDKASLTYWAGLSKSVISKNEIHSACGGNLPSGLTKPKEKDVAK</sequence>
<dbReference type="RefSeq" id="WP_061140162.1">
    <property type="nucleotide sequence ID" value="NZ_LNNH01000001.1"/>
</dbReference>
<comment type="caution">
    <text evidence="1">The sequence shown here is derived from an EMBL/GenBank/DDBJ whole genome shotgun (WGS) entry which is preliminary data.</text>
</comment>
<protein>
    <submittedName>
        <fullName evidence="1">Uncharacterized protein</fullName>
    </submittedName>
</protein>
<evidence type="ECO:0000313" key="2">
    <source>
        <dbReference type="Proteomes" id="UP000064189"/>
    </source>
</evidence>
<organism evidence="1 2">
    <name type="scientific">Peribacillus simplex</name>
    <dbReference type="NCBI Taxonomy" id="1478"/>
    <lineage>
        <taxon>Bacteria</taxon>
        <taxon>Bacillati</taxon>
        <taxon>Bacillota</taxon>
        <taxon>Bacilli</taxon>
        <taxon>Bacillales</taxon>
        <taxon>Bacillaceae</taxon>
        <taxon>Peribacillus</taxon>
    </lineage>
</organism>
<accession>A0A109N3J5</accession>
<dbReference type="EMBL" id="LNNH01000001">
    <property type="protein sequence ID" value="KWW22733.1"/>
    <property type="molecule type" value="Genomic_DNA"/>
</dbReference>
<reference evidence="1 2" key="1">
    <citation type="submission" date="2015-11" db="EMBL/GenBank/DDBJ databases">
        <title>Genome Sequence of Bacillus simplex strain VanAntwerpen2.</title>
        <authorList>
            <person name="Couger M.B."/>
        </authorList>
    </citation>
    <scope>NUCLEOTIDE SEQUENCE [LARGE SCALE GENOMIC DNA]</scope>
    <source>
        <strain evidence="1 2">VanAntwerpen02</strain>
    </source>
</reference>
<evidence type="ECO:0000313" key="1">
    <source>
        <dbReference type="EMBL" id="KWW22733.1"/>
    </source>
</evidence>